<organism evidence="10 11">
    <name type="scientific">Microcystis aeruginosa KW</name>
    <dbReference type="NCBI Taxonomy" id="1960155"/>
    <lineage>
        <taxon>Bacteria</taxon>
        <taxon>Bacillati</taxon>
        <taxon>Cyanobacteriota</taxon>
        <taxon>Cyanophyceae</taxon>
        <taxon>Oscillatoriophycideae</taxon>
        <taxon>Chroococcales</taxon>
        <taxon>Microcystaceae</taxon>
        <taxon>Microcystis</taxon>
    </lineage>
</organism>
<evidence type="ECO:0000256" key="6">
    <source>
        <dbReference type="ARBA" id="ARBA00023136"/>
    </source>
</evidence>
<accession>A0A1V4BYU3</accession>
<comment type="caution">
    <text evidence="10">The sequence shown here is derived from an EMBL/GenBank/DDBJ whole genome shotgun (WGS) entry which is preliminary data.</text>
</comment>
<dbReference type="SUPFAM" id="SSF82689">
    <property type="entry name" value="Mechanosensitive channel protein MscS (YggB), C-terminal domain"/>
    <property type="match status" value="1"/>
</dbReference>
<keyword evidence="4 7" id="KW-0812">Transmembrane</keyword>
<evidence type="ECO:0000256" key="4">
    <source>
        <dbReference type="ARBA" id="ARBA00022692"/>
    </source>
</evidence>
<keyword evidence="5 7" id="KW-1133">Transmembrane helix</keyword>
<evidence type="ECO:0000259" key="9">
    <source>
        <dbReference type="Pfam" id="PF21082"/>
    </source>
</evidence>
<comment type="subcellular location">
    <subcellularLocation>
        <location evidence="1">Cell membrane</location>
        <topology evidence="1">Multi-pass membrane protein</topology>
    </subcellularLocation>
</comment>
<name>A0A1V4BYU3_MICAE</name>
<feature type="transmembrane region" description="Helical" evidence="7">
    <location>
        <begin position="159"/>
        <end position="179"/>
    </location>
</feature>
<dbReference type="InterPro" id="IPR045275">
    <property type="entry name" value="MscS_archaea/bacteria_type"/>
</dbReference>
<dbReference type="InterPro" id="IPR010920">
    <property type="entry name" value="LSM_dom_sf"/>
</dbReference>
<evidence type="ECO:0000256" key="1">
    <source>
        <dbReference type="ARBA" id="ARBA00004651"/>
    </source>
</evidence>
<evidence type="ECO:0000259" key="8">
    <source>
        <dbReference type="Pfam" id="PF00924"/>
    </source>
</evidence>
<reference evidence="10 11" key="1">
    <citation type="submission" date="2017-02" db="EMBL/GenBank/DDBJ databases">
        <title>Genome sequence of Microcystis aeruginosa KW.</title>
        <authorList>
            <person name="Oh H.-M."/>
            <person name="Ahn C.-Y."/>
            <person name="Jeong H."/>
            <person name="Srivastava A."/>
            <person name="Lee H.-G."/>
            <person name="Kang S.-R."/>
        </authorList>
    </citation>
    <scope>NUCLEOTIDE SEQUENCE [LARGE SCALE GENOMIC DNA]</scope>
    <source>
        <strain evidence="10 11">KW</strain>
    </source>
</reference>
<dbReference type="Pfam" id="PF21082">
    <property type="entry name" value="MS_channel_3rd"/>
    <property type="match status" value="1"/>
</dbReference>
<evidence type="ECO:0000313" key="10">
    <source>
        <dbReference type="EMBL" id="OPF19996.1"/>
    </source>
</evidence>
<evidence type="ECO:0000256" key="5">
    <source>
        <dbReference type="ARBA" id="ARBA00022989"/>
    </source>
</evidence>
<dbReference type="InterPro" id="IPR023408">
    <property type="entry name" value="MscS_beta-dom_sf"/>
</dbReference>
<dbReference type="InterPro" id="IPR011066">
    <property type="entry name" value="MscS_channel_C_sf"/>
</dbReference>
<dbReference type="RefSeq" id="WP_079205427.1">
    <property type="nucleotide sequence ID" value="NZ_MVGR01000001.1"/>
</dbReference>
<dbReference type="Gene3D" id="3.30.70.100">
    <property type="match status" value="1"/>
</dbReference>
<evidence type="ECO:0000313" key="11">
    <source>
        <dbReference type="Proteomes" id="UP000189835"/>
    </source>
</evidence>
<comment type="similarity">
    <text evidence="2">Belongs to the MscS (TC 1.A.23) family.</text>
</comment>
<feature type="transmembrane region" description="Helical" evidence="7">
    <location>
        <begin position="348"/>
        <end position="374"/>
    </location>
</feature>
<gene>
    <name evidence="10" type="ORF">B1L04_00500</name>
</gene>
<dbReference type="Proteomes" id="UP000189835">
    <property type="component" value="Unassembled WGS sequence"/>
</dbReference>
<feature type="transmembrane region" description="Helical" evidence="7">
    <location>
        <begin position="221"/>
        <end position="242"/>
    </location>
</feature>
<evidence type="ECO:0000256" key="2">
    <source>
        <dbReference type="ARBA" id="ARBA00008017"/>
    </source>
</evidence>
<sequence length="560" mass="62939">MKKIWRYLGLFCLVLLLTLSPILMIAAQNNPAKPGQETPLETLGEVFPVMLDNQELFTIRQGIGSFSAQERAKSITARIEKIADDDALSPEDLTIKIDPEDKNPSIILGDTVIATITSKDAKLHSVSQEVLAERALAKIKAAIIRYRQERQPDNLLKDATLTVSATLATVLIFWVIIFISSRVFPQSQRLITSLVPGVVFQNFEIISSQTIGIFSLRVLQFIRTLIILTILYFYLTFVLRLFPWTRKFGDGFLQYFFSALEVISQEIAKYLPNIFIILLIVFITHYLLRAIKPFFTGLERENLVINGFYPDWAKPTYNLLSLLIIALAIVIAFPYLPGFNSPAFQGVSVFLGVLFSLGSTSAIANVVGGIILIYTRSFQLGDKISIGDVIGDVIEKGLLVTRIRTPANRIITIPNSSLLNTNVINFTVSQREFKQPLILQTTVTLGYDLPWRKVHATLKEAALATKFIVSEPAPFVLQTSLDDFYVSYQLNAYTDHPSKMVYIYSELHQNIQDKCNEVGIEIMSPHYKALRDGNHSTIPENYLSEDYQSPAFGIQSNPQK</sequence>
<dbReference type="Pfam" id="PF00924">
    <property type="entry name" value="MS_channel_2nd"/>
    <property type="match status" value="1"/>
</dbReference>
<evidence type="ECO:0000256" key="3">
    <source>
        <dbReference type="ARBA" id="ARBA00022475"/>
    </source>
</evidence>
<dbReference type="GO" id="GO:0008381">
    <property type="term" value="F:mechanosensitive monoatomic ion channel activity"/>
    <property type="evidence" value="ECO:0007669"/>
    <property type="project" value="InterPro"/>
</dbReference>
<keyword evidence="6 7" id="KW-0472">Membrane</keyword>
<dbReference type="PANTHER" id="PTHR30221">
    <property type="entry name" value="SMALL-CONDUCTANCE MECHANOSENSITIVE CHANNEL"/>
    <property type="match status" value="1"/>
</dbReference>
<dbReference type="Gene3D" id="1.10.287.1260">
    <property type="match status" value="1"/>
</dbReference>
<dbReference type="PANTHER" id="PTHR30221:SF18">
    <property type="entry name" value="SLL0590 PROTEIN"/>
    <property type="match status" value="1"/>
</dbReference>
<feature type="transmembrane region" description="Helical" evidence="7">
    <location>
        <begin position="270"/>
        <end position="288"/>
    </location>
</feature>
<evidence type="ECO:0000256" key="7">
    <source>
        <dbReference type="SAM" id="Phobius"/>
    </source>
</evidence>
<dbReference type="InterPro" id="IPR049278">
    <property type="entry name" value="MS_channel_C"/>
</dbReference>
<dbReference type="Gene3D" id="2.30.30.60">
    <property type="match status" value="1"/>
</dbReference>
<feature type="domain" description="Mechanosensitive ion channel MscS C-terminal" evidence="9">
    <location>
        <begin position="441"/>
        <end position="522"/>
    </location>
</feature>
<dbReference type="InterPro" id="IPR006685">
    <property type="entry name" value="MscS_channel_2nd"/>
</dbReference>
<feature type="transmembrane region" description="Helical" evidence="7">
    <location>
        <begin position="317"/>
        <end position="336"/>
    </location>
</feature>
<dbReference type="AlphaFoldDB" id="A0A1V4BYU3"/>
<keyword evidence="3" id="KW-1003">Cell membrane</keyword>
<dbReference type="SUPFAM" id="SSF50182">
    <property type="entry name" value="Sm-like ribonucleoproteins"/>
    <property type="match status" value="1"/>
</dbReference>
<proteinExistence type="inferred from homology"/>
<protein>
    <submittedName>
        <fullName evidence="10">Mechanosensitive ion channel protein</fullName>
    </submittedName>
</protein>
<dbReference type="GO" id="GO:0005886">
    <property type="term" value="C:plasma membrane"/>
    <property type="evidence" value="ECO:0007669"/>
    <property type="project" value="UniProtKB-SubCell"/>
</dbReference>
<feature type="domain" description="Mechanosensitive ion channel MscS" evidence="8">
    <location>
        <begin position="362"/>
        <end position="427"/>
    </location>
</feature>
<dbReference type="EMBL" id="MVGR01000001">
    <property type="protein sequence ID" value="OPF19996.1"/>
    <property type="molecule type" value="Genomic_DNA"/>
</dbReference>